<gene>
    <name evidence="1" type="ORF">PsorP6_005513</name>
</gene>
<organism evidence="1 2">
    <name type="scientific">Peronosclerospora sorghi</name>
    <dbReference type="NCBI Taxonomy" id="230839"/>
    <lineage>
        <taxon>Eukaryota</taxon>
        <taxon>Sar</taxon>
        <taxon>Stramenopiles</taxon>
        <taxon>Oomycota</taxon>
        <taxon>Peronosporomycetes</taxon>
        <taxon>Peronosporales</taxon>
        <taxon>Peronosporaceae</taxon>
        <taxon>Peronosclerospora</taxon>
    </lineage>
</organism>
<evidence type="ECO:0000313" key="1">
    <source>
        <dbReference type="EMBL" id="KAI9914166.1"/>
    </source>
</evidence>
<name>A0ACC0W8Z4_9STRA</name>
<dbReference type="Proteomes" id="UP001163321">
    <property type="component" value="Chromosome 4"/>
</dbReference>
<dbReference type="EMBL" id="CM047583">
    <property type="protein sequence ID" value="KAI9914166.1"/>
    <property type="molecule type" value="Genomic_DNA"/>
</dbReference>
<accession>A0ACC0W8Z4</accession>
<protein>
    <submittedName>
        <fullName evidence="1">Uncharacterized protein</fullName>
    </submittedName>
</protein>
<sequence>MKRSFQHVANTIHVNATRTIDREDTSHNPIDDRKPRKQARVLSRRAPCARHVPSSPVTDSSTRCHVAVSPSALVSSPPRCSDLEIVLHEEALLDLVLSFLTIHDHHVMRTTSRSWRRRVHTMDLDRLDLSARILPLSSRTLERARPSILQTYSHIRHLDVSGQRYLTNRDLLVLTSSFWIHLEQLVADDCLELSDLGLLAVLNAHSLRLESVSVRRCKKITGNVLGGNDAQLTGSHPKLARLHLDDTSVTWPFLSRLEAHFPTLQHLSALHTPAHRTFFEQREPLHGMLRDLQVVVSRELVDLPLLSTLVDQFHEWCCHDHGRNVGVFERTLRASGPRALLDVPLLLRAPSGSGASTRDTDQDASVFLSPLLYACARGQTRILPLILAAQDEEGKGAAVDLENTDATGHSALSLAVANGLTEATRLLLRAGSDRNKLSQSLASPLYLASDHGWDVLVDLLLDAHAQRDTVVHDGTSAICAAAKNGHRSIVLRLLAAEKQAEDARGCLDRTQLVKALFLACEAGHGTVVADLLLLTELDANVLMDENVSPLYLASQMGHVEIVALLLRRGADANFRRPHGGVSCLYIAAQEGHDEIVCLLVKAGAHVGLKMDDRSTALHIAARMGRQAVATALLQCGAHVNDQTRSGLTPLYIASEEGHVTLVELFVDMGAACDVQTKSGATALFVAVHRGHEAVVHALLASGANASLTKHSGTSPLDAATVLGDLKTAKLLLRFGARVGGLALHFAERQRHAVDLQTLLRSCYFSQHLPRALEASRVTSIPPTTA</sequence>
<proteinExistence type="predicted"/>
<evidence type="ECO:0000313" key="2">
    <source>
        <dbReference type="Proteomes" id="UP001163321"/>
    </source>
</evidence>
<keyword evidence="2" id="KW-1185">Reference proteome</keyword>
<comment type="caution">
    <text evidence="1">The sequence shown here is derived from an EMBL/GenBank/DDBJ whole genome shotgun (WGS) entry which is preliminary data.</text>
</comment>
<reference evidence="1 2" key="1">
    <citation type="journal article" date="2022" name="bioRxiv">
        <title>The genome of the oomycete Peronosclerospora sorghi, a cosmopolitan pathogen of maize and sorghum, is inflated with dispersed pseudogenes.</title>
        <authorList>
            <person name="Fletcher K."/>
            <person name="Martin F."/>
            <person name="Isakeit T."/>
            <person name="Cavanaugh K."/>
            <person name="Magill C."/>
            <person name="Michelmore R."/>
        </authorList>
    </citation>
    <scope>NUCLEOTIDE SEQUENCE [LARGE SCALE GENOMIC DNA]</scope>
    <source>
        <strain evidence="1">P6</strain>
    </source>
</reference>